<comment type="caution">
    <text evidence="1">The sequence shown here is derived from an EMBL/GenBank/DDBJ whole genome shotgun (WGS) entry which is preliminary data.</text>
</comment>
<dbReference type="RefSeq" id="WP_115374778.1">
    <property type="nucleotide sequence ID" value="NZ_QASA01000001.1"/>
</dbReference>
<gene>
    <name evidence="1" type="ORF">AHMF7616_04456</name>
</gene>
<evidence type="ECO:0000313" key="1">
    <source>
        <dbReference type="EMBL" id="RDC65826.1"/>
    </source>
</evidence>
<dbReference type="PANTHER" id="PTHR20883:SF49">
    <property type="entry name" value="PHYTANOYL-COA DIOXYGENASE"/>
    <property type="match status" value="1"/>
</dbReference>
<protein>
    <recommendedName>
        <fullName evidence="3">Phytanoyl-CoA dioxygenase</fullName>
    </recommendedName>
</protein>
<dbReference type="Pfam" id="PF05721">
    <property type="entry name" value="PhyH"/>
    <property type="match status" value="1"/>
</dbReference>
<reference evidence="1 2" key="1">
    <citation type="submission" date="2018-04" db="EMBL/GenBank/DDBJ databases">
        <title>Adhaeribacter sp. HMF7616 genome sequencing and assembly.</title>
        <authorList>
            <person name="Kang H."/>
            <person name="Kang J."/>
            <person name="Cha I."/>
            <person name="Kim H."/>
            <person name="Joh K."/>
        </authorList>
    </citation>
    <scope>NUCLEOTIDE SEQUENCE [LARGE SCALE GENOMIC DNA]</scope>
    <source>
        <strain evidence="1 2">HMF7616</strain>
    </source>
</reference>
<keyword evidence="2" id="KW-1185">Reference proteome</keyword>
<evidence type="ECO:0000313" key="2">
    <source>
        <dbReference type="Proteomes" id="UP000253919"/>
    </source>
</evidence>
<evidence type="ECO:0008006" key="3">
    <source>
        <dbReference type="Google" id="ProtNLM"/>
    </source>
</evidence>
<proteinExistence type="predicted"/>
<organism evidence="1 2">
    <name type="scientific">Adhaeribacter pallidiroseus</name>
    <dbReference type="NCBI Taxonomy" id="2072847"/>
    <lineage>
        <taxon>Bacteria</taxon>
        <taxon>Pseudomonadati</taxon>
        <taxon>Bacteroidota</taxon>
        <taxon>Cytophagia</taxon>
        <taxon>Cytophagales</taxon>
        <taxon>Hymenobacteraceae</taxon>
        <taxon>Adhaeribacter</taxon>
    </lineage>
</organism>
<dbReference type="OrthoDB" id="9814777at2"/>
<dbReference type="GO" id="GO:0005506">
    <property type="term" value="F:iron ion binding"/>
    <property type="evidence" value="ECO:0007669"/>
    <property type="project" value="UniProtKB-ARBA"/>
</dbReference>
<dbReference type="PANTHER" id="PTHR20883">
    <property type="entry name" value="PHYTANOYL-COA DIOXYGENASE DOMAIN CONTAINING 1"/>
    <property type="match status" value="1"/>
</dbReference>
<dbReference type="InterPro" id="IPR008775">
    <property type="entry name" value="Phytyl_CoA_dOase-like"/>
</dbReference>
<dbReference type="Gene3D" id="2.60.120.620">
    <property type="entry name" value="q2cbj1_9rhob like domain"/>
    <property type="match status" value="1"/>
</dbReference>
<sequence>MNETLTTPAIYPLSANSIEAYQRNGHILLREVASTEEVKGYRIAINAAVAKYNTETRALSERDTYGKAFLQIMNLWEQDETVRRFVLAKRFAQIAAALMGCENVRIYHDQALFKEPGGGFTPWHQDQYYWPLDTNKTITLWMPLVDITEEMGIMKFASGSHTDGYIDKLGISDASQSYLEHYIRKHEFPVSTTSYMQAGDATFHSGWTLHGAPGNNSHTMREVMTIIYFSDGARAIEPDNKNREADLERWLPGVKPGELAASPLNPVVL</sequence>
<dbReference type="EMBL" id="QASA01000001">
    <property type="protein sequence ID" value="RDC65826.1"/>
    <property type="molecule type" value="Genomic_DNA"/>
</dbReference>
<dbReference type="SUPFAM" id="SSF51197">
    <property type="entry name" value="Clavaminate synthase-like"/>
    <property type="match status" value="1"/>
</dbReference>
<accession>A0A369QR95</accession>
<dbReference type="GO" id="GO:0016706">
    <property type="term" value="F:2-oxoglutarate-dependent dioxygenase activity"/>
    <property type="evidence" value="ECO:0007669"/>
    <property type="project" value="UniProtKB-ARBA"/>
</dbReference>
<dbReference type="AlphaFoldDB" id="A0A369QR95"/>
<dbReference type="Proteomes" id="UP000253919">
    <property type="component" value="Unassembled WGS sequence"/>
</dbReference>
<name>A0A369QR95_9BACT</name>